<keyword evidence="3" id="KW-1185">Reference proteome</keyword>
<evidence type="ECO:0000256" key="1">
    <source>
        <dbReference type="SAM" id="Coils"/>
    </source>
</evidence>
<dbReference type="EMBL" id="SWLB01000009">
    <property type="protein sequence ID" value="KAF3334120.1"/>
    <property type="molecule type" value="Genomic_DNA"/>
</dbReference>
<protein>
    <submittedName>
        <fullName evidence="2">Uncharacterized protein</fullName>
    </submittedName>
</protein>
<dbReference type="Proteomes" id="UP000623129">
    <property type="component" value="Unassembled WGS sequence"/>
</dbReference>
<keyword evidence="1" id="KW-0175">Coiled coil</keyword>
<feature type="coiled-coil region" evidence="1">
    <location>
        <begin position="131"/>
        <end position="158"/>
    </location>
</feature>
<proteinExistence type="predicted"/>
<dbReference type="AlphaFoldDB" id="A0A833QW65"/>
<reference evidence="2" key="1">
    <citation type="submission" date="2020-01" db="EMBL/GenBank/DDBJ databases">
        <title>Genome sequence of Kobresia littledalei, the first chromosome-level genome in the family Cyperaceae.</title>
        <authorList>
            <person name="Qu G."/>
        </authorList>
    </citation>
    <scope>NUCLEOTIDE SEQUENCE</scope>
    <source>
        <strain evidence="2">C.B.Clarke</strain>
        <tissue evidence="2">Leaf</tissue>
    </source>
</reference>
<evidence type="ECO:0000313" key="2">
    <source>
        <dbReference type="EMBL" id="KAF3334120.1"/>
    </source>
</evidence>
<name>A0A833QW65_9POAL</name>
<evidence type="ECO:0000313" key="3">
    <source>
        <dbReference type="Proteomes" id="UP000623129"/>
    </source>
</evidence>
<comment type="caution">
    <text evidence="2">The sequence shown here is derived from an EMBL/GenBank/DDBJ whole genome shotgun (WGS) entry which is preliminary data.</text>
</comment>
<organism evidence="2 3">
    <name type="scientific">Carex littledalei</name>
    <dbReference type="NCBI Taxonomy" id="544730"/>
    <lineage>
        <taxon>Eukaryota</taxon>
        <taxon>Viridiplantae</taxon>
        <taxon>Streptophyta</taxon>
        <taxon>Embryophyta</taxon>
        <taxon>Tracheophyta</taxon>
        <taxon>Spermatophyta</taxon>
        <taxon>Magnoliopsida</taxon>
        <taxon>Liliopsida</taxon>
        <taxon>Poales</taxon>
        <taxon>Cyperaceae</taxon>
        <taxon>Cyperoideae</taxon>
        <taxon>Cariceae</taxon>
        <taxon>Carex</taxon>
        <taxon>Carex subgen. Euthyceras</taxon>
    </lineage>
</organism>
<sequence length="207" mass="23152">MTLDGLRICHFTIVSAIRNYAGIELRWLPGRRCQRGWHALRSWEKRINLVSISVMASSQHGTEPIVPVDDSINPRYGVISLGVAIQKARTWDEDIAFNFCTTLVKDLFQTRIALLLANSDLFKFFKGKMEDQNAQVKILELNNLVKSLQEKLALIEAGNQVIRKQISASSLKQNCGGNSTSQLSAHDHMEGIEALIDCVVHRVGIVP</sequence>
<accession>A0A833QW65</accession>
<gene>
    <name evidence="2" type="ORF">FCM35_KLT20724</name>
</gene>